<organism evidence="1 2">
    <name type="scientific">Hyalomma asiaticum</name>
    <name type="common">Tick</name>
    <dbReference type="NCBI Taxonomy" id="266040"/>
    <lineage>
        <taxon>Eukaryota</taxon>
        <taxon>Metazoa</taxon>
        <taxon>Ecdysozoa</taxon>
        <taxon>Arthropoda</taxon>
        <taxon>Chelicerata</taxon>
        <taxon>Arachnida</taxon>
        <taxon>Acari</taxon>
        <taxon>Parasitiformes</taxon>
        <taxon>Ixodida</taxon>
        <taxon>Ixodoidea</taxon>
        <taxon>Ixodidae</taxon>
        <taxon>Hyalomminae</taxon>
        <taxon>Hyalomma</taxon>
    </lineage>
</organism>
<dbReference type="EMBL" id="CM023481">
    <property type="protein sequence ID" value="KAH6948803.1"/>
    <property type="molecule type" value="Genomic_DNA"/>
</dbReference>
<protein>
    <submittedName>
        <fullName evidence="1">Uncharacterized protein</fullName>
    </submittedName>
</protein>
<reference evidence="1" key="1">
    <citation type="submission" date="2020-05" db="EMBL/GenBank/DDBJ databases">
        <title>Large-scale comparative analyses of tick genomes elucidate their genetic diversity and vector capacities.</title>
        <authorList>
            <person name="Jia N."/>
            <person name="Wang J."/>
            <person name="Shi W."/>
            <person name="Du L."/>
            <person name="Sun Y."/>
            <person name="Zhan W."/>
            <person name="Jiang J."/>
            <person name="Wang Q."/>
            <person name="Zhang B."/>
            <person name="Ji P."/>
            <person name="Sakyi L.B."/>
            <person name="Cui X."/>
            <person name="Yuan T."/>
            <person name="Jiang B."/>
            <person name="Yang W."/>
            <person name="Lam T.T.-Y."/>
            <person name="Chang Q."/>
            <person name="Ding S."/>
            <person name="Wang X."/>
            <person name="Zhu J."/>
            <person name="Ruan X."/>
            <person name="Zhao L."/>
            <person name="Wei J."/>
            <person name="Que T."/>
            <person name="Du C."/>
            <person name="Cheng J."/>
            <person name="Dai P."/>
            <person name="Han X."/>
            <person name="Huang E."/>
            <person name="Gao Y."/>
            <person name="Liu J."/>
            <person name="Shao H."/>
            <person name="Ye R."/>
            <person name="Li L."/>
            <person name="Wei W."/>
            <person name="Wang X."/>
            <person name="Wang C."/>
            <person name="Yang T."/>
            <person name="Huo Q."/>
            <person name="Li W."/>
            <person name="Guo W."/>
            <person name="Chen H."/>
            <person name="Zhou L."/>
            <person name="Ni X."/>
            <person name="Tian J."/>
            <person name="Zhou Y."/>
            <person name="Sheng Y."/>
            <person name="Liu T."/>
            <person name="Pan Y."/>
            <person name="Xia L."/>
            <person name="Li J."/>
            <person name="Zhao F."/>
            <person name="Cao W."/>
        </authorList>
    </citation>
    <scope>NUCLEOTIDE SEQUENCE</scope>
    <source>
        <strain evidence="1">Hyas-2018</strain>
    </source>
</reference>
<accession>A0ACB7TP74</accession>
<dbReference type="Proteomes" id="UP000821845">
    <property type="component" value="Chromosome 1"/>
</dbReference>
<comment type="caution">
    <text evidence="1">The sequence shown here is derived from an EMBL/GenBank/DDBJ whole genome shotgun (WGS) entry which is preliminary data.</text>
</comment>
<sequence>MAPATVSPAQASTFRWEVSQPETWRNHLTHPAEWFRDVLGIIGWRAPLGSLASLDSSSRWQGAVVVRPSPRGLPSRAPGFDPCGRPPPLARTHRSRPRTRARGQWRPPHVTADVVALRMAFLCTELLGGKRNALFWWGLGKEQVSAQLKLLYKKLATVLSSEDLQNVLAVCKDKYENIFEATREKQRAMFAELLEEYELNGREEEDEK</sequence>
<gene>
    <name evidence="1" type="ORF">HPB50_026386</name>
</gene>
<name>A0ACB7TP74_HYAAI</name>
<evidence type="ECO:0000313" key="2">
    <source>
        <dbReference type="Proteomes" id="UP000821845"/>
    </source>
</evidence>
<evidence type="ECO:0000313" key="1">
    <source>
        <dbReference type="EMBL" id="KAH6948803.1"/>
    </source>
</evidence>
<keyword evidence="2" id="KW-1185">Reference proteome</keyword>
<proteinExistence type="predicted"/>